<organism evidence="1 2">
    <name type="scientific">Polyangium spumosum</name>
    <dbReference type="NCBI Taxonomy" id="889282"/>
    <lineage>
        <taxon>Bacteria</taxon>
        <taxon>Pseudomonadati</taxon>
        <taxon>Myxococcota</taxon>
        <taxon>Polyangia</taxon>
        <taxon>Polyangiales</taxon>
        <taxon>Polyangiaceae</taxon>
        <taxon>Polyangium</taxon>
    </lineage>
</organism>
<accession>A0A6N7PLQ4</accession>
<keyword evidence="2" id="KW-1185">Reference proteome</keyword>
<dbReference type="PROSITE" id="PS51257">
    <property type="entry name" value="PROKAR_LIPOPROTEIN"/>
    <property type="match status" value="1"/>
</dbReference>
<protein>
    <recommendedName>
        <fullName evidence="3">Lipoprotein</fullName>
    </recommendedName>
</protein>
<dbReference type="Proteomes" id="UP000440224">
    <property type="component" value="Unassembled WGS sequence"/>
</dbReference>
<evidence type="ECO:0000313" key="2">
    <source>
        <dbReference type="Proteomes" id="UP000440224"/>
    </source>
</evidence>
<evidence type="ECO:0008006" key="3">
    <source>
        <dbReference type="Google" id="ProtNLM"/>
    </source>
</evidence>
<dbReference type="AlphaFoldDB" id="A0A6N7PLQ4"/>
<sequence length="120" mass="12588">MKHSTFIREVLVGMGGSVLCISAACAAAPEEAEEHAVAGDVSGRAAELSTQEEVTGEKASALVAQAGQCRGSCCNGWVSPAMTTPSARACMQWVKSMCENREGVKRVRFNGVLVPGLWCN</sequence>
<gene>
    <name evidence="1" type="ORF">GF068_04485</name>
</gene>
<dbReference type="RefSeq" id="WP_153818005.1">
    <property type="nucleotide sequence ID" value="NZ_WJIE01000001.1"/>
</dbReference>
<dbReference type="EMBL" id="WJIE01000001">
    <property type="protein sequence ID" value="MRG91180.1"/>
    <property type="molecule type" value="Genomic_DNA"/>
</dbReference>
<reference evidence="1 2" key="1">
    <citation type="submission" date="2019-10" db="EMBL/GenBank/DDBJ databases">
        <title>A soil myxobacterium in the family Polyangiaceae.</title>
        <authorList>
            <person name="Li Y."/>
            <person name="Wang J."/>
        </authorList>
    </citation>
    <scope>NUCLEOTIDE SEQUENCE [LARGE SCALE GENOMIC DNA]</scope>
    <source>
        <strain evidence="1 2">DSM 14734</strain>
    </source>
</reference>
<evidence type="ECO:0000313" key="1">
    <source>
        <dbReference type="EMBL" id="MRG91180.1"/>
    </source>
</evidence>
<name>A0A6N7PLQ4_9BACT</name>
<proteinExistence type="predicted"/>
<comment type="caution">
    <text evidence="1">The sequence shown here is derived from an EMBL/GenBank/DDBJ whole genome shotgun (WGS) entry which is preliminary data.</text>
</comment>